<proteinExistence type="predicted"/>
<accession>A0A0Q3M061</accession>
<dbReference type="EMBL" id="LMAR01000053">
    <property type="protein sequence ID" value="KQK29097.1"/>
    <property type="molecule type" value="Genomic_DNA"/>
</dbReference>
<evidence type="ECO:0000313" key="1">
    <source>
        <dbReference type="EMBL" id="KQK29097.1"/>
    </source>
</evidence>
<dbReference type="Proteomes" id="UP000051562">
    <property type="component" value="Unassembled WGS sequence"/>
</dbReference>
<gene>
    <name evidence="1" type="ORF">ARD30_19985</name>
</gene>
<comment type="caution">
    <text evidence="1">The sequence shown here is derived from an EMBL/GenBank/DDBJ whole genome shotgun (WGS) entry which is preliminary data.</text>
</comment>
<organism evidence="1 2">
    <name type="scientific">Bosea thiooxidans</name>
    <dbReference type="NCBI Taxonomy" id="53254"/>
    <lineage>
        <taxon>Bacteria</taxon>
        <taxon>Pseudomonadati</taxon>
        <taxon>Pseudomonadota</taxon>
        <taxon>Alphaproteobacteria</taxon>
        <taxon>Hyphomicrobiales</taxon>
        <taxon>Boseaceae</taxon>
        <taxon>Bosea</taxon>
    </lineage>
</organism>
<evidence type="ECO:0000313" key="2">
    <source>
        <dbReference type="Proteomes" id="UP000051562"/>
    </source>
</evidence>
<protein>
    <submittedName>
        <fullName evidence="1">Uncharacterized protein</fullName>
    </submittedName>
</protein>
<keyword evidence="2" id="KW-1185">Reference proteome</keyword>
<name>A0A0Q3M061_9HYPH</name>
<reference evidence="1 2" key="1">
    <citation type="submission" date="2015-10" db="EMBL/GenBank/DDBJ databases">
        <title>Draft genome of Bosea thiooxidans.</title>
        <authorList>
            <person name="Wang X."/>
        </authorList>
    </citation>
    <scope>NUCLEOTIDE SEQUENCE [LARGE SCALE GENOMIC DNA]</scope>
    <source>
        <strain evidence="1 2">CGMCC 9174</strain>
    </source>
</reference>
<sequence length="123" mass="13877">MRRSAHNAVAYQRRRYRGWRSVGVWGWYGDADFHGIVELGSISTAEFVHTFRRRGEVRLRPIEIENLRTEVYTAALSVSATPAVGGKGRYQPLKVAIEPVATTRKRPVPVIDDVMVEAMPVLV</sequence>
<dbReference type="AlphaFoldDB" id="A0A0Q3M061"/>